<name>A0AAW1TN88_9CUCU</name>
<sequence length="118" mass="12827">MDQLVGFSTSKACVDVENEADQNRYGPGGANWRNCPEALLCTGHRRRHGHRDIASPYYVLISNERAAGDELRGCIGGYCTAIFTGALLSQVQVEFLPGIRVEQLQSPCQPPHGVVTSP</sequence>
<gene>
    <name evidence="1" type="ORF">WA026_003187</name>
</gene>
<comment type="caution">
    <text evidence="1">The sequence shown here is derived from an EMBL/GenBank/DDBJ whole genome shotgun (WGS) entry which is preliminary data.</text>
</comment>
<proteinExistence type="predicted"/>
<evidence type="ECO:0000313" key="2">
    <source>
        <dbReference type="Proteomes" id="UP001431783"/>
    </source>
</evidence>
<protein>
    <recommendedName>
        <fullName evidence="3">AMMECR1 domain-containing protein</fullName>
    </recommendedName>
</protein>
<accession>A0AAW1TN88</accession>
<keyword evidence="2" id="KW-1185">Reference proteome</keyword>
<dbReference type="AlphaFoldDB" id="A0AAW1TN88"/>
<organism evidence="1 2">
    <name type="scientific">Henosepilachna vigintioctopunctata</name>
    <dbReference type="NCBI Taxonomy" id="420089"/>
    <lineage>
        <taxon>Eukaryota</taxon>
        <taxon>Metazoa</taxon>
        <taxon>Ecdysozoa</taxon>
        <taxon>Arthropoda</taxon>
        <taxon>Hexapoda</taxon>
        <taxon>Insecta</taxon>
        <taxon>Pterygota</taxon>
        <taxon>Neoptera</taxon>
        <taxon>Endopterygota</taxon>
        <taxon>Coleoptera</taxon>
        <taxon>Polyphaga</taxon>
        <taxon>Cucujiformia</taxon>
        <taxon>Coccinelloidea</taxon>
        <taxon>Coccinellidae</taxon>
        <taxon>Epilachninae</taxon>
        <taxon>Epilachnini</taxon>
        <taxon>Henosepilachna</taxon>
    </lineage>
</organism>
<reference evidence="1 2" key="1">
    <citation type="submission" date="2023-03" db="EMBL/GenBank/DDBJ databases">
        <title>Genome insight into feeding habits of ladybird beetles.</title>
        <authorList>
            <person name="Li H.-S."/>
            <person name="Huang Y.-H."/>
            <person name="Pang H."/>
        </authorList>
    </citation>
    <scope>NUCLEOTIDE SEQUENCE [LARGE SCALE GENOMIC DNA]</scope>
    <source>
        <strain evidence="1">SYSU_2023b</strain>
        <tissue evidence="1">Whole body</tissue>
    </source>
</reference>
<dbReference type="Proteomes" id="UP001431783">
    <property type="component" value="Unassembled WGS sequence"/>
</dbReference>
<evidence type="ECO:0008006" key="3">
    <source>
        <dbReference type="Google" id="ProtNLM"/>
    </source>
</evidence>
<dbReference type="EMBL" id="JARQZJ010000001">
    <property type="protein sequence ID" value="KAK9869432.1"/>
    <property type="molecule type" value="Genomic_DNA"/>
</dbReference>
<evidence type="ECO:0000313" key="1">
    <source>
        <dbReference type="EMBL" id="KAK9869432.1"/>
    </source>
</evidence>